<dbReference type="AlphaFoldDB" id="A0A345Z525"/>
<dbReference type="OrthoDB" id="390928at2"/>
<proteinExistence type="predicted"/>
<reference evidence="2 3" key="1">
    <citation type="submission" date="2018-07" db="EMBL/GenBank/DDBJ databases">
        <title>Complete genome sequence of Spiroplasma alleghenense PLHS-1 (ATCC 51752).</title>
        <authorList>
            <person name="Chou L."/>
            <person name="Lee T.-Y."/>
            <person name="Tsai Y.-M."/>
            <person name="Kuo C.-H."/>
        </authorList>
    </citation>
    <scope>NUCLEOTIDE SEQUENCE [LARGE SCALE GENOMIC DNA]</scope>
    <source>
        <strain evidence="2 3">PLHS-1</strain>
    </source>
</reference>
<keyword evidence="1" id="KW-0812">Transmembrane</keyword>
<sequence>MGGHKGETIKKLLSLIGASTIFSAAVVPVTAMSFEYDSRSVQYLDLTQSFNTSHFANEKRDQAIPGIYDETQNFENFINDSRNKINQQNPKDFKIRSGSSKFYDFDFEEQIRDLSTLELLLKSEDYKIINAKAIVTKKDDNSNFFDFFANVVIDGDLTLIDLNGYSKSKNSMLTNYLGDLKTSFKLK</sequence>
<feature type="transmembrane region" description="Helical" evidence="1">
    <location>
        <begin position="12"/>
        <end position="34"/>
    </location>
</feature>
<evidence type="ECO:0000313" key="3">
    <source>
        <dbReference type="Proteomes" id="UP000254792"/>
    </source>
</evidence>
<gene>
    <name evidence="2" type="ORF">SALLE_v1c10340</name>
</gene>
<keyword evidence="1" id="KW-1133">Transmembrane helix</keyword>
<evidence type="ECO:0000313" key="2">
    <source>
        <dbReference type="EMBL" id="AXK51704.1"/>
    </source>
</evidence>
<protein>
    <submittedName>
        <fullName evidence="2">Uncharacterized protein</fullName>
    </submittedName>
</protein>
<organism evidence="2 3">
    <name type="scientific">Spiroplasma alleghenense</name>
    <dbReference type="NCBI Taxonomy" id="216931"/>
    <lineage>
        <taxon>Bacteria</taxon>
        <taxon>Bacillati</taxon>
        <taxon>Mycoplasmatota</taxon>
        <taxon>Mollicutes</taxon>
        <taxon>Entomoplasmatales</taxon>
        <taxon>Spiroplasmataceae</taxon>
        <taxon>Spiroplasma</taxon>
    </lineage>
</organism>
<keyword evidence="3" id="KW-1185">Reference proteome</keyword>
<keyword evidence="1" id="KW-0472">Membrane</keyword>
<accession>A0A345Z525</accession>
<dbReference type="RefSeq" id="WP_115558591.1">
    <property type="nucleotide sequence ID" value="NZ_CP031376.1"/>
</dbReference>
<name>A0A345Z525_9MOLU</name>
<evidence type="ECO:0000256" key="1">
    <source>
        <dbReference type="SAM" id="Phobius"/>
    </source>
</evidence>
<dbReference type="EMBL" id="CP031376">
    <property type="protein sequence ID" value="AXK51704.1"/>
    <property type="molecule type" value="Genomic_DNA"/>
</dbReference>
<dbReference type="Proteomes" id="UP000254792">
    <property type="component" value="Chromosome"/>
</dbReference>
<dbReference type="KEGG" id="salx:SALLE_v1c10340"/>